<keyword evidence="3" id="KW-0547">Nucleotide-binding</keyword>
<sequence>MDDRYGNTYDIDDVILATNIAETSIIIPGIRYLIYPGFVKTRNYDPSKGIESLLYRCEWNLGTKQKKVVWNQKTHLDVQA</sequence>
<dbReference type="GO" id="GO:0045943">
    <property type="term" value="P:positive regulation of transcription by RNA polymerase I"/>
    <property type="evidence" value="ECO:0007669"/>
    <property type="project" value="TreeGrafter"/>
</dbReference>
<dbReference type="PANTHER" id="PTHR18934:SF118">
    <property type="entry name" value="ATP-DEPENDENT RNA HELICASE DHX33"/>
    <property type="match status" value="1"/>
</dbReference>
<dbReference type="AlphaFoldDB" id="A0A087GTU8"/>
<dbReference type="GO" id="GO:0005730">
    <property type="term" value="C:nucleolus"/>
    <property type="evidence" value="ECO:0007669"/>
    <property type="project" value="TreeGrafter"/>
</dbReference>
<dbReference type="SUPFAM" id="SSF52540">
    <property type="entry name" value="P-loop containing nucleoside triphosphate hydrolases"/>
    <property type="match status" value="1"/>
</dbReference>
<dbReference type="OrthoDB" id="1936457at2759"/>
<dbReference type="Gene3D" id="3.40.50.300">
    <property type="entry name" value="P-loop containing nucleotide triphosphate hydrolases"/>
    <property type="match status" value="1"/>
</dbReference>
<keyword evidence="3" id="KW-0067">ATP-binding</keyword>
<evidence type="ECO:0000256" key="2">
    <source>
        <dbReference type="ARBA" id="ARBA00022801"/>
    </source>
</evidence>
<keyword evidence="2" id="KW-0378">Hydrolase</keyword>
<dbReference type="GO" id="GO:0003724">
    <property type="term" value="F:RNA helicase activity"/>
    <property type="evidence" value="ECO:0007669"/>
    <property type="project" value="UniProtKB-EC"/>
</dbReference>
<protein>
    <recommendedName>
        <fullName evidence="1">RNA helicase</fullName>
        <ecNumber evidence="1">3.6.4.13</ecNumber>
    </recommendedName>
</protein>
<organism evidence="5 6">
    <name type="scientific">Arabis alpina</name>
    <name type="common">Alpine rock-cress</name>
    <dbReference type="NCBI Taxonomy" id="50452"/>
    <lineage>
        <taxon>Eukaryota</taxon>
        <taxon>Viridiplantae</taxon>
        <taxon>Streptophyta</taxon>
        <taxon>Embryophyta</taxon>
        <taxon>Tracheophyta</taxon>
        <taxon>Spermatophyta</taxon>
        <taxon>Magnoliopsida</taxon>
        <taxon>eudicotyledons</taxon>
        <taxon>Gunneridae</taxon>
        <taxon>Pentapetalae</taxon>
        <taxon>rosids</taxon>
        <taxon>malvids</taxon>
        <taxon>Brassicales</taxon>
        <taxon>Brassicaceae</taxon>
        <taxon>Arabideae</taxon>
        <taxon>Arabis</taxon>
    </lineage>
</organism>
<comment type="catalytic activity">
    <reaction evidence="4">
        <text>ATP + H2O = ADP + phosphate + H(+)</text>
        <dbReference type="Rhea" id="RHEA:13065"/>
        <dbReference type="ChEBI" id="CHEBI:15377"/>
        <dbReference type="ChEBI" id="CHEBI:15378"/>
        <dbReference type="ChEBI" id="CHEBI:30616"/>
        <dbReference type="ChEBI" id="CHEBI:43474"/>
        <dbReference type="ChEBI" id="CHEBI:456216"/>
        <dbReference type="EC" id="3.6.4.13"/>
    </reaction>
</comment>
<evidence type="ECO:0000256" key="3">
    <source>
        <dbReference type="ARBA" id="ARBA00022806"/>
    </source>
</evidence>
<evidence type="ECO:0000313" key="6">
    <source>
        <dbReference type="Proteomes" id="UP000029120"/>
    </source>
</evidence>
<name>A0A087GTU8_ARAAL</name>
<accession>A0A087GTU8</accession>
<dbReference type="PANTHER" id="PTHR18934">
    <property type="entry name" value="ATP-DEPENDENT RNA HELICASE"/>
    <property type="match status" value="1"/>
</dbReference>
<evidence type="ECO:0000256" key="4">
    <source>
        <dbReference type="ARBA" id="ARBA00047984"/>
    </source>
</evidence>
<dbReference type="Proteomes" id="UP000029120">
    <property type="component" value="Chromosome 6"/>
</dbReference>
<evidence type="ECO:0000313" key="5">
    <source>
        <dbReference type="EMBL" id="KFK33300.1"/>
    </source>
</evidence>
<keyword evidence="3" id="KW-0347">Helicase</keyword>
<gene>
    <name evidence="5" type="ordered locus">AALP_Aa6g357200</name>
</gene>
<dbReference type="GO" id="GO:0016787">
    <property type="term" value="F:hydrolase activity"/>
    <property type="evidence" value="ECO:0007669"/>
    <property type="project" value="UniProtKB-KW"/>
</dbReference>
<dbReference type="EC" id="3.6.4.13" evidence="1"/>
<dbReference type="EMBL" id="CM002874">
    <property type="protein sequence ID" value="KFK33300.1"/>
    <property type="molecule type" value="Genomic_DNA"/>
</dbReference>
<keyword evidence="6" id="KW-1185">Reference proteome</keyword>
<dbReference type="GO" id="GO:0003725">
    <property type="term" value="F:double-stranded RNA binding"/>
    <property type="evidence" value="ECO:0007669"/>
    <property type="project" value="TreeGrafter"/>
</dbReference>
<evidence type="ECO:0000256" key="1">
    <source>
        <dbReference type="ARBA" id="ARBA00012552"/>
    </source>
</evidence>
<proteinExistence type="predicted"/>
<dbReference type="Gramene" id="KFK33300">
    <property type="protein sequence ID" value="KFK33300"/>
    <property type="gene ID" value="AALP_AA6G357200"/>
</dbReference>
<dbReference type="eggNOG" id="KOG0922">
    <property type="taxonomic scope" value="Eukaryota"/>
</dbReference>
<reference evidence="6" key="1">
    <citation type="journal article" date="2015" name="Nat. Plants">
        <title>Genome expansion of Arabis alpina linked with retrotransposition and reduced symmetric DNA methylation.</title>
        <authorList>
            <person name="Willing E.M."/>
            <person name="Rawat V."/>
            <person name="Mandakova T."/>
            <person name="Maumus F."/>
            <person name="James G.V."/>
            <person name="Nordstroem K.J."/>
            <person name="Becker C."/>
            <person name="Warthmann N."/>
            <person name="Chica C."/>
            <person name="Szarzynska B."/>
            <person name="Zytnicki M."/>
            <person name="Albani M.C."/>
            <person name="Kiefer C."/>
            <person name="Bergonzi S."/>
            <person name="Castaings L."/>
            <person name="Mateos J.L."/>
            <person name="Berns M.C."/>
            <person name="Bujdoso N."/>
            <person name="Piofczyk T."/>
            <person name="de Lorenzo L."/>
            <person name="Barrero-Sicilia C."/>
            <person name="Mateos I."/>
            <person name="Piednoel M."/>
            <person name="Hagmann J."/>
            <person name="Chen-Min-Tao R."/>
            <person name="Iglesias-Fernandez R."/>
            <person name="Schuster S.C."/>
            <person name="Alonso-Blanco C."/>
            <person name="Roudier F."/>
            <person name="Carbonero P."/>
            <person name="Paz-Ares J."/>
            <person name="Davis S.J."/>
            <person name="Pecinka A."/>
            <person name="Quesneville H."/>
            <person name="Colot V."/>
            <person name="Lysak M.A."/>
            <person name="Weigel D."/>
            <person name="Coupland G."/>
            <person name="Schneeberger K."/>
        </authorList>
    </citation>
    <scope>NUCLEOTIDE SEQUENCE [LARGE SCALE GENOMIC DNA]</scope>
    <source>
        <strain evidence="6">cv. Pajares</strain>
    </source>
</reference>
<dbReference type="InterPro" id="IPR027417">
    <property type="entry name" value="P-loop_NTPase"/>
</dbReference>